<dbReference type="Pfam" id="PF00888">
    <property type="entry name" value="Cullin"/>
    <property type="match status" value="1"/>
</dbReference>
<dbReference type="OrthoDB" id="361048at2759"/>
<dbReference type="VEuPathDB" id="PiroplasmaDB:TA10985"/>
<dbReference type="InParanoid" id="Q4U989"/>
<evidence type="ECO:0000256" key="1">
    <source>
        <dbReference type="ARBA" id="ARBA00006019"/>
    </source>
</evidence>
<name>Q4U989_THEAN</name>
<gene>
    <name evidence="5" type="ORF">TA10985</name>
</gene>
<evidence type="ECO:0000256" key="3">
    <source>
        <dbReference type="RuleBase" id="RU003829"/>
    </source>
</evidence>
<dbReference type="OMA" id="IFIFREE"/>
<evidence type="ECO:0000313" key="5">
    <source>
        <dbReference type="EMBL" id="CAI76614.1"/>
    </source>
</evidence>
<reference evidence="5 6" key="1">
    <citation type="journal article" date="2005" name="Science">
        <title>Genome of the host-cell transforming parasite Theileria annulata compared with T. parva.</title>
        <authorList>
            <person name="Pain A."/>
            <person name="Renauld H."/>
            <person name="Berriman M."/>
            <person name="Murphy L."/>
            <person name="Yeats C.A."/>
            <person name="Weir W."/>
            <person name="Kerhornou A."/>
            <person name="Aslett M."/>
            <person name="Bishop R."/>
            <person name="Bouchier C."/>
            <person name="Cochet M."/>
            <person name="Coulson R.M.R."/>
            <person name="Cronin A."/>
            <person name="de Villiers E.P."/>
            <person name="Fraser A."/>
            <person name="Fosker N."/>
            <person name="Gardner M."/>
            <person name="Goble A."/>
            <person name="Griffiths-Jones S."/>
            <person name="Harris D.E."/>
            <person name="Katzer F."/>
            <person name="Larke N."/>
            <person name="Lord A."/>
            <person name="Maser P."/>
            <person name="McKellar S."/>
            <person name="Mooney P."/>
            <person name="Morton F."/>
            <person name="Nene V."/>
            <person name="O'Neil S."/>
            <person name="Price C."/>
            <person name="Quail M.A."/>
            <person name="Rabbinowitsch E."/>
            <person name="Rawlings N.D."/>
            <person name="Rutter S."/>
            <person name="Saunders D."/>
            <person name="Seeger K."/>
            <person name="Shah T."/>
            <person name="Squares R."/>
            <person name="Squares S."/>
            <person name="Tivey A."/>
            <person name="Walker A.R."/>
            <person name="Woodward J."/>
            <person name="Dobbelaere D.A.E."/>
            <person name="Langsley G."/>
            <person name="Rajandream M.A."/>
            <person name="McKeever D."/>
            <person name="Shiels B."/>
            <person name="Tait A."/>
            <person name="Barrell B.G."/>
            <person name="Hall N."/>
        </authorList>
    </citation>
    <scope>NUCLEOTIDE SEQUENCE [LARGE SCALE GENOMIC DNA]</scope>
    <source>
        <strain evidence="6">Ankara</strain>
    </source>
</reference>
<dbReference type="EMBL" id="CR940353">
    <property type="protein sequence ID" value="CAI76614.1"/>
    <property type="molecule type" value="Genomic_DNA"/>
</dbReference>
<dbReference type="RefSeq" id="XP_953239.1">
    <property type="nucleotide sequence ID" value="XM_948146.1"/>
</dbReference>
<protein>
    <submittedName>
        <fullName evidence="5">Cullin, putative</fullName>
    </submittedName>
</protein>
<evidence type="ECO:0000313" key="6">
    <source>
        <dbReference type="Proteomes" id="UP000001950"/>
    </source>
</evidence>
<evidence type="ECO:0000256" key="2">
    <source>
        <dbReference type="PROSITE-ProRule" id="PRU00330"/>
    </source>
</evidence>
<dbReference type="GO" id="GO:0006511">
    <property type="term" value="P:ubiquitin-dependent protein catabolic process"/>
    <property type="evidence" value="ECO:0007669"/>
    <property type="project" value="InterPro"/>
</dbReference>
<keyword evidence="6" id="KW-1185">Reference proteome</keyword>
<dbReference type="SUPFAM" id="SSF74788">
    <property type="entry name" value="Cullin repeat-like"/>
    <property type="match status" value="1"/>
</dbReference>
<dbReference type="Gene3D" id="1.20.1310.10">
    <property type="entry name" value="Cullin Repeats"/>
    <property type="match status" value="3"/>
</dbReference>
<dbReference type="InterPro" id="IPR016158">
    <property type="entry name" value="Cullin_homology"/>
</dbReference>
<dbReference type="STRING" id="5874.Q4U989"/>
<dbReference type="FunCoup" id="Q4U989">
    <property type="interactions" value="248"/>
</dbReference>
<dbReference type="Gene3D" id="3.30.230.130">
    <property type="entry name" value="Cullin, Chain C, Domain 2"/>
    <property type="match status" value="1"/>
</dbReference>
<dbReference type="InterPro" id="IPR036317">
    <property type="entry name" value="Cullin_homology_sf"/>
</dbReference>
<dbReference type="InterPro" id="IPR045093">
    <property type="entry name" value="Cullin"/>
</dbReference>
<proteinExistence type="inferred from homology"/>
<dbReference type="PROSITE" id="PS50069">
    <property type="entry name" value="CULLIN_2"/>
    <property type="match status" value="1"/>
</dbReference>
<sequence>MVYEICIQNDSNYCELLYNNITKLISQFILNNLQLRTSDDGEKSVAQESESIDIESSEEYSKISLLIIEYWIRYNNFIKILNGIFSYLNRFYVQLSLQPNIYQYSLAIFQLYIFQRYKGCVRRYLLNLLDRRRVGDEVNNLHVTLIIDMYNKLDSTNGLQFIEELEPYIINNYSNYYNTISKVYINDFSLSDFITIIDSILNDEVEYYNKYICNNHKVHDVIINNLLYNNQTRIKEKLKDELPELLESFRIEDLKLIYKYVSKLENVNEIIVSTLTKFVDDLINKKTSNSDNCMEYEVISVYNKYLRLIKTCFEVFLNSYNNIFTKYTNKELISYIIKQFHNILMDSCYTDLTFDNEDSMDLDDSFDKMDINCYIKYYNNVIVADEYFVREYKAYLLKRMLSDRINLNNEVNVLRNPVINTILSDFKRSNMMNMSYESSGKVPGNMCVLSSFNVNDVLDKTNSQLIGESTSGEKLSRMETPRVFGTLEVSEGVQLNTIFSNELENYREYYKTVNRFKDLRYVYTNVVLEYGTVTVECNLVQATILLLFNEVNELKVVEVCKILDVQEAQVEKIVKSTSGILMQVMDSIRLNTQNLTSNININPNDPVKVLSKDSGVLSKLNGVGVNKVFQDESAIDCKIVRIMKDRKSINLKELIELVSEQSIDPEVSQTNINGIL</sequence>
<dbReference type="AlphaFoldDB" id="Q4U989"/>
<dbReference type="GO" id="GO:0031625">
    <property type="term" value="F:ubiquitin protein ligase binding"/>
    <property type="evidence" value="ECO:0007669"/>
    <property type="project" value="InterPro"/>
</dbReference>
<feature type="domain" description="Cullin family profile" evidence="4">
    <location>
        <begin position="382"/>
        <end position="578"/>
    </location>
</feature>
<dbReference type="KEGG" id="tan:TA10985"/>
<dbReference type="Proteomes" id="UP000001950">
    <property type="component" value="Chromosome 4"/>
</dbReference>
<evidence type="ECO:0000259" key="4">
    <source>
        <dbReference type="PROSITE" id="PS50069"/>
    </source>
</evidence>
<dbReference type="PANTHER" id="PTHR11932">
    <property type="entry name" value="CULLIN"/>
    <property type="match status" value="1"/>
</dbReference>
<dbReference type="SUPFAM" id="SSF75632">
    <property type="entry name" value="Cullin homology domain"/>
    <property type="match status" value="1"/>
</dbReference>
<dbReference type="InterPro" id="IPR016159">
    <property type="entry name" value="Cullin_repeat-like_dom_sf"/>
</dbReference>
<organism evidence="5 6">
    <name type="scientific">Theileria annulata</name>
    <dbReference type="NCBI Taxonomy" id="5874"/>
    <lineage>
        <taxon>Eukaryota</taxon>
        <taxon>Sar</taxon>
        <taxon>Alveolata</taxon>
        <taxon>Apicomplexa</taxon>
        <taxon>Aconoidasida</taxon>
        <taxon>Piroplasmida</taxon>
        <taxon>Theileriidae</taxon>
        <taxon>Theileria</taxon>
    </lineage>
</organism>
<comment type="similarity">
    <text evidence="1 2 3">Belongs to the cullin family.</text>
</comment>
<dbReference type="InterPro" id="IPR001373">
    <property type="entry name" value="Cullin_N"/>
</dbReference>
<dbReference type="GeneID" id="3862853"/>
<accession>Q4U989</accession>
<dbReference type="eggNOG" id="KOG2166">
    <property type="taxonomic scope" value="Eukaryota"/>
</dbReference>